<dbReference type="InterPro" id="IPR036318">
    <property type="entry name" value="FAD-bd_PCMH-like_sf"/>
</dbReference>
<dbReference type="InterPro" id="IPR002888">
    <property type="entry name" value="2Fe-2S-bd"/>
</dbReference>
<dbReference type="SUPFAM" id="SSF55447">
    <property type="entry name" value="CO dehydrogenase flavoprotein C-terminal domain-like"/>
    <property type="match status" value="1"/>
</dbReference>
<dbReference type="NCBIfam" id="TIGR02963">
    <property type="entry name" value="xanthine_xdhA"/>
    <property type="match status" value="1"/>
</dbReference>
<dbReference type="SUPFAM" id="SSF47741">
    <property type="entry name" value="CO dehydrogenase ISP C-domain like"/>
    <property type="match status" value="1"/>
</dbReference>
<dbReference type="Gene3D" id="3.10.20.30">
    <property type="match status" value="1"/>
</dbReference>
<dbReference type="RefSeq" id="WP_354557200.1">
    <property type="nucleotide sequence ID" value="NZ_JBEPMB010000004.1"/>
</dbReference>
<dbReference type="Gene3D" id="1.10.150.120">
    <property type="entry name" value="[2Fe-2S]-binding domain"/>
    <property type="match status" value="1"/>
</dbReference>
<dbReference type="InterPro" id="IPR016169">
    <property type="entry name" value="FAD-bd_PCMH_sub2"/>
</dbReference>
<keyword evidence="1" id="KW-0285">Flavoprotein</keyword>
<dbReference type="Proteomes" id="UP001549047">
    <property type="component" value="Unassembled WGS sequence"/>
</dbReference>
<dbReference type="InterPro" id="IPR001041">
    <property type="entry name" value="2Fe-2S_ferredoxin-type"/>
</dbReference>
<evidence type="ECO:0000256" key="5">
    <source>
        <dbReference type="ARBA" id="ARBA00023004"/>
    </source>
</evidence>
<evidence type="ECO:0000313" key="9">
    <source>
        <dbReference type="Proteomes" id="UP001549047"/>
    </source>
</evidence>
<dbReference type="Gene3D" id="3.30.43.10">
    <property type="entry name" value="Uridine Diphospho-n-acetylenolpyruvylglucosamine Reductase, domain 2"/>
    <property type="match status" value="1"/>
</dbReference>
<feature type="domain" description="FAD-binding PCMH-type" evidence="7">
    <location>
        <begin position="193"/>
        <end position="366"/>
    </location>
</feature>
<dbReference type="PANTHER" id="PTHR45444">
    <property type="entry name" value="XANTHINE DEHYDROGENASE"/>
    <property type="match status" value="1"/>
</dbReference>
<evidence type="ECO:0000256" key="2">
    <source>
        <dbReference type="ARBA" id="ARBA00022723"/>
    </source>
</evidence>
<dbReference type="InterPro" id="IPR036884">
    <property type="entry name" value="2Fe-2S-bd_dom_sf"/>
</dbReference>
<gene>
    <name evidence="8" type="ORF">ABID16_003061</name>
</gene>
<dbReference type="SUPFAM" id="SSF56176">
    <property type="entry name" value="FAD-binding/transporter-associated domain-like"/>
    <property type="match status" value="1"/>
</dbReference>
<keyword evidence="5" id="KW-0408">Iron</keyword>
<dbReference type="PROSITE" id="PS51387">
    <property type="entry name" value="FAD_PCMH"/>
    <property type="match status" value="1"/>
</dbReference>
<dbReference type="EMBL" id="JBEPMB010000004">
    <property type="protein sequence ID" value="MET3614724.1"/>
    <property type="molecule type" value="Genomic_DNA"/>
</dbReference>
<organism evidence="8 9">
    <name type="scientific">Rhizobium aquaticum</name>
    <dbReference type="NCBI Taxonomy" id="1549636"/>
    <lineage>
        <taxon>Bacteria</taxon>
        <taxon>Pseudomonadati</taxon>
        <taxon>Pseudomonadota</taxon>
        <taxon>Alphaproteobacteria</taxon>
        <taxon>Hyphomicrobiales</taxon>
        <taxon>Rhizobiaceae</taxon>
        <taxon>Rhizobium/Agrobacterium group</taxon>
        <taxon>Rhizobium</taxon>
    </lineage>
</organism>
<dbReference type="InterPro" id="IPR012175">
    <property type="entry name" value="Xanth_DH_ssu_bac"/>
</dbReference>
<dbReference type="PANTHER" id="PTHR45444:SF3">
    <property type="entry name" value="XANTHINE DEHYDROGENASE"/>
    <property type="match status" value="1"/>
</dbReference>
<evidence type="ECO:0000256" key="4">
    <source>
        <dbReference type="ARBA" id="ARBA00023002"/>
    </source>
</evidence>
<dbReference type="InterPro" id="IPR006058">
    <property type="entry name" value="2Fe2S_fd_BS"/>
</dbReference>
<dbReference type="SUPFAM" id="SSF54292">
    <property type="entry name" value="2Fe-2S ferredoxin-like"/>
    <property type="match status" value="1"/>
</dbReference>
<dbReference type="PIRSF" id="PIRSF036557">
    <property type="entry name" value="XdhA_RC"/>
    <property type="match status" value="1"/>
</dbReference>
<dbReference type="InterPro" id="IPR016208">
    <property type="entry name" value="Ald_Oxase/xanthine_DH-like"/>
</dbReference>
<dbReference type="InterPro" id="IPR014307">
    <property type="entry name" value="Xanthine_DH_ssu"/>
</dbReference>
<dbReference type="InterPro" id="IPR012675">
    <property type="entry name" value="Beta-grasp_dom_sf"/>
</dbReference>
<proteinExistence type="predicted"/>
<keyword evidence="9" id="KW-1185">Reference proteome</keyword>
<dbReference type="SMART" id="SM01092">
    <property type="entry name" value="CO_deh_flav_C"/>
    <property type="match status" value="1"/>
</dbReference>
<dbReference type="Pfam" id="PF03450">
    <property type="entry name" value="CO_deh_flav_C"/>
    <property type="match status" value="1"/>
</dbReference>
<comment type="caution">
    <text evidence="8">The sequence shown here is derived from an EMBL/GenBank/DDBJ whole genome shotgun (WGS) entry which is preliminary data.</text>
</comment>
<dbReference type="Pfam" id="PF00111">
    <property type="entry name" value="Fer2"/>
    <property type="match status" value="1"/>
</dbReference>
<evidence type="ECO:0000259" key="6">
    <source>
        <dbReference type="PROSITE" id="PS51085"/>
    </source>
</evidence>
<dbReference type="InterPro" id="IPR002346">
    <property type="entry name" value="Mopterin_DH_FAD-bd"/>
</dbReference>
<evidence type="ECO:0000259" key="7">
    <source>
        <dbReference type="PROSITE" id="PS51387"/>
    </source>
</evidence>
<reference evidence="8 9" key="1">
    <citation type="submission" date="2024-06" db="EMBL/GenBank/DDBJ databases">
        <title>Genomic Encyclopedia of Type Strains, Phase IV (KMG-IV): sequencing the most valuable type-strain genomes for metagenomic binning, comparative biology and taxonomic classification.</title>
        <authorList>
            <person name="Goeker M."/>
        </authorList>
    </citation>
    <scope>NUCLEOTIDE SEQUENCE [LARGE SCALE GENOMIC DNA]</scope>
    <source>
        <strain evidence="8 9">DSM 29780</strain>
    </source>
</reference>
<dbReference type="InterPro" id="IPR036010">
    <property type="entry name" value="2Fe-2S_ferredoxin-like_sf"/>
</dbReference>
<evidence type="ECO:0000313" key="8">
    <source>
        <dbReference type="EMBL" id="MET3614724.1"/>
    </source>
</evidence>
<evidence type="ECO:0000256" key="3">
    <source>
        <dbReference type="ARBA" id="ARBA00022827"/>
    </source>
</evidence>
<dbReference type="InterPro" id="IPR036683">
    <property type="entry name" value="CO_DH_flav_C_dom_sf"/>
</dbReference>
<dbReference type="PROSITE" id="PS51085">
    <property type="entry name" value="2FE2S_FER_2"/>
    <property type="match status" value="1"/>
</dbReference>
<evidence type="ECO:0000256" key="1">
    <source>
        <dbReference type="ARBA" id="ARBA00022630"/>
    </source>
</evidence>
<feature type="domain" description="2Fe-2S ferredoxin-type" evidence="6">
    <location>
        <begin position="2"/>
        <end position="87"/>
    </location>
</feature>
<dbReference type="Gene3D" id="3.30.465.10">
    <property type="match status" value="1"/>
</dbReference>
<dbReference type="Pfam" id="PF00941">
    <property type="entry name" value="FAD_binding_5"/>
    <property type="match status" value="1"/>
</dbReference>
<dbReference type="CDD" id="cd00207">
    <property type="entry name" value="fer2"/>
    <property type="match status" value="1"/>
</dbReference>
<name>A0ABV2J4E3_9HYPH</name>
<protein>
    <submittedName>
        <fullName evidence="8">Xanthine dehydrogenase small subunit</fullName>
        <ecNumber evidence="8">1.17.1.4</ecNumber>
    </submittedName>
</protein>
<keyword evidence="2" id="KW-0479">Metal-binding</keyword>
<dbReference type="EC" id="1.17.1.4" evidence="8"/>
<dbReference type="InterPro" id="IPR016167">
    <property type="entry name" value="FAD-bd_PCMH_sub1"/>
</dbReference>
<keyword evidence="3" id="KW-0274">FAD</keyword>
<dbReference type="Pfam" id="PF01799">
    <property type="entry name" value="Fer2_2"/>
    <property type="match status" value="1"/>
</dbReference>
<dbReference type="InterPro" id="IPR005107">
    <property type="entry name" value="CO_DH_flav_C"/>
</dbReference>
<dbReference type="PROSITE" id="PS00197">
    <property type="entry name" value="2FE2S_FER_1"/>
    <property type="match status" value="1"/>
</dbReference>
<dbReference type="Gene3D" id="3.30.390.50">
    <property type="entry name" value="CO dehydrogenase flavoprotein, C-terminal domain"/>
    <property type="match status" value="1"/>
</dbReference>
<keyword evidence="4 8" id="KW-0560">Oxidoreductase</keyword>
<accession>A0ABV2J4E3</accession>
<dbReference type="InterPro" id="IPR016166">
    <property type="entry name" value="FAD-bd_PCMH"/>
</dbReference>
<sequence>MQQIRFVLNDETVVIDSISPTTTLLDWLRETKRLTGTKEGCGEGDCGACTVLVGKVVNGSLVYRSVNACIRFVPSLSATHVVTIEHLAGPNGVLTPIQQALADLHGSQCGFCTPGIVMSLYALLMEKPTPSRAEIEVALQGNLCRCTGYESIFRAVEAAAASMASATPDRLTLTRERIIATLNDLKPKRTIRIFHGQSRSIIPFNTADLADAYATEPNAVIVAGATDVGLWVTKQMRHLSPVIFINHLTELQTIEETADKVRLGAVVTYTQAQDVLAKNFPALGKLLIRIGGQQVRNMGTIGGNVANGSPIGDTPPALIALEASVTLRSRDGARSLAVEDYFIEYGKQAREPGEFVEALEIPKLGTDEFYAIYKISKRRDEDISALCGAFKLKLDTAGNVASIRIAFGGMAGTPKRAAHTEAFLTGKPWNEAIVNAARAELAKDYTPLSDWRASADYRMLAAQNLLTRLLLETSGEKASLERYAMLEAGE</sequence>
<dbReference type="GO" id="GO:0004854">
    <property type="term" value="F:xanthine dehydrogenase activity"/>
    <property type="evidence" value="ECO:0007669"/>
    <property type="project" value="UniProtKB-EC"/>
</dbReference>